<keyword evidence="2" id="KW-0031">Aminopeptidase</keyword>
<sequence length="328" mass="36534">MHPTFPPAKFQSFSEISDPDLIKPRVKKLRSLMQSKKLDAWLTPHSDVHRSESLPKNQRRLAHITGFTGSAGTAIIGTNNAALFVDGRYTMQAPLQTDTGIFEILEIPNEKPGAWAKNNLKPKAQIGFDPWLHTIAEIRSFNLQLKNHGVLLATENLIEKIWDDRPPPPFKNIELLEVGRAGVAAKEKILAIQNHLEDKNADALILNMPESICWLLNIRGRDVPNTPVVLAFAIVHKTKKPELFVDLKKLSPEQSQLLSAIVTLRTMEEFSVSLEKLAKDKARIWVDPTTCPDAIYKLLSEKGATIFEAPDPVVATKAIKNPTEVAGM</sequence>
<proteinExistence type="predicted"/>
<evidence type="ECO:0000313" key="2">
    <source>
        <dbReference type="EMBL" id="VAW22330.1"/>
    </source>
</evidence>
<dbReference type="EMBL" id="UOEQ01000411">
    <property type="protein sequence ID" value="VAW22330.1"/>
    <property type="molecule type" value="Genomic_DNA"/>
</dbReference>
<feature type="domain" description="Creatinase N-terminal" evidence="1">
    <location>
        <begin position="25"/>
        <end position="160"/>
    </location>
</feature>
<dbReference type="InterPro" id="IPR000587">
    <property type="entry name" value="Creatinase_N"/>
</dbReference>
<dbReference type="Gene3D" id="3.40.350.10">
    <property type="entry name" value="Creatinase/prolidase N-terminal domain"/>
    <property type="match status" value="2"/>
</dbReference>
<dbReference type="InterPro" id="IPR029149">
    <property type="entry name" value="Creatin/AminoP/Spt16_N"/>
</dbReference>
<organism evidence="2">
    <name type="scientific">hydrothermal vent metagenome</name>
    <dbReference type="NCBI Taxonomy" id="652676"/>
    <lineage>
        <taxon>unclassified sequences</taxon>
        <taxon>metagenomes</taxon>
        <taxon>ecological metagenomes</taxon>
    </lineage>
</organism>
<accession>A0A3B0TZZ6</accession>
<feature type="non-terminal residue" evidence="2">
    <location>
        <position position="328"/>
    </location>
</feature>
<dbReference type="PANTHER" id="PTHR43763">
    <property type="entry name" value="XAA-PRO AMINOPEPTIDASE 1"/>
    <property type="match status" value="1"/>
</dbReference>
<dbReference type="InterPro" id="IPR050422">
    <property type="entry name" value="X-Pro_aminopeptidase_P"/>
</dbReference>
<dbReference type="EC" id="3.4.11.9" evidence="2"/>
<reference evidence="2" key="1">
    <citation type="submission" date="2018-06" db="EMBL/GenBank/DDBJ databases">
        <authorList>
            <person name="Zhirakovskaya E."/>
        </authorList>
    </citation>
    <scope>NUCLEOTIDE SEQUENCE</scope>
</reference>
<dbReference type="PANTHER" id="PTHR43763:SF6">
    <property type="entry name" value="XAA-PRO AMINOPEPTIDASE 1"/>
    <property type="match status" value="1"/>
</dbReference>
<keyword evidence="2" id="KW-0378">Hydrolase</keyword>
<dbReference type="GO" id="GO:0004177">
    <property type="term" value="F:aminopeptidase activity"/>
    <property type="evidence" value="ECO:0007669"/>
    <property type="project" value="UniProtKB-KW"/>
</dbReference>
<gene>
    <name evidence="2" type="ORF">MNBD_ALPHA11-1576</name>
</gene>
<name>A0A3B0TZZ6_9ZZZZ</name>
<keyword evidence="2" id="KW-0645">Protease</keyword>
<evidence type="ECO:0000259" key="1">
    <source>
        <dbReference type="Pfam" id="PF01321"/>
    </source>
</evidence>
<dbReference type="Pfam" id="PF16189">
    <property type="entry name" value="Creatinase_N_2"/>
    <property type="match status" value="1"/>
</dbReference>
<dbReference type="SUPFAM" id="SSF53092">
    <property type="entry name" value="Creatinase/prolidase N-terminal domain"/>
    <property type="match status" value="1"/>
</dbReference>
<protein>
    <submittedName>
        <fullName evidence="2">Xaa-Pro aminopeptidase</fullName>
        <ecNumber evidence="2">3.4.11.9</ecNumber>
    </submittedName>
</protein>
<dbReference type="AlphaFoldDB" id="A0A3B0TZZ6"/>
<dbReference type="Pfam" id="PF01321">
    <property type="entry name" value="Creatinase_N"/>
    <property type="match status" value="1"/>
</dbReference>